<proteinExistence type="predicted"/>
<evidence type="ECO:0000313" key="2">
    <source>
        <dbReference type="EMBL" id="KAL0240604.1"/>
    </source>
</evidence>
<sequence length="75" mass="8102">MSQSQPQSHTVQSKRDTQSGGRGSAASGPNSGADRGIEDGLPYTVCPVFDYLLTLSRSIAKVKQGRPRDISRCHR</sequence>
<dbReference type="Proteomes" id="UP000054399">
    <property type="component" value="Unassembled WGS sequence"/>
</dbReference>
<gene>
    <name evidence="2" type="ORF">I308_106402</name>
</gene>
<evidence type="ECO:0000313" key="3">
    <source>
        <dbReference type="Proteomes" id="UP000054399"/>
    </source>
</evidence>
<feature type="compositionally biased region" description="Polar residues" evidence="1">
    <location>
        <begin position="1"/>
        <end position="11"/>
    </location>
</feature>
<reference evidence="2" key="2">
    <citation type="submission" date="2024-01" db="EMBL/GenBank/DDBJ databases">
        <title>Comparative genomics of Cryptococcus and Kwoniella reveals pathogenesis evolution and contrasting modes of karyotype evolution via chromosome fusion or intercentromeric recombination.</title>
        <authorList>
            <person name="Coelho M.A."/>
            <person name="David-Palma M."/>
            <person name="Shea T."/>
            <person name="Bowers K."/>
            <person name="Mcginley-Smith S."/>
            <person name="Mohammad A.W."/>
            <person name="Gnirke A."/>
            <person name="Yurkov A.M."/>
            <person name="Nowrousian M."/>
            <person name="Sun S."/>
            <person name="Cuomo C.A."/>
            <person name="Heitman J."/>
        </authorList>
    </citation>
    <scope>NUCLEOTIDE SEQUENCE</scope>
    <source>
        <strain evidence="2">IND107</strain>
    </source>
</reference>
<protein>
    <submittedName>
        <fullName evidence="2">Uncharacterized protein</fullName>
    </submittedName>
</protein>
<evidence type="ECO:0000256" key="1">
    <source>
        <dbReference type="SAM" id="MobiDB-lite"/>
    </source>
</evidence>
<accession>A0ABR3BMC3</accession>
<comment type="caution">
    <text evidence="2">The sequence shown here is derived from an EMBL/GenBank/DDBJ whole genome shotgun (WGS) entry which is preliminary data.</text>
</comment>
<reference evidence="2" key="1">
    <citation type="submission" date="2015-01" db="EMBL/GenBank/DDBJ databases">
        <authorList>
            <consortium name="The Broad Institute Genomics Platform"/>
            <person name="Cuomo C."/>
            <person name="Litvintseva A."/>
            <person name="Chen Y."/>
            <person name="Heitman J."/>
            <person name="Sun S."/>
            <person name="Springer D."/>
            <person name="Dromer F."/>
            <person name="Young S."/>
            <person name="Zeng Q."/>
            <person name="Gargeya S."/>
            <person name="Abouelleil A."/>
            <person name="Alvarado L."/>
            <person name="Chapman S.B."/>
            <person name="Gainer-Dewar J."/>
            <person name="Goldberg J."/>
            <person name="Griggs A."/>
            <person name="Gujja S."/>
            <person name="Hansen M."/>
            <person name="Howarth C."/>
            <person name="Imamovic A."/>
            <person name="Larimer J."/>
            <person name="Murphy C."/>
            <person name="Naylor J."/>
            <person name="Pearson M."/>
            <person name="Priest M."/>
            <person name="Roberts A."/>
            <person name="Saif S."/>
            <person name="Shea T."/>
            <person name="Sykes S."/>
            <person name="Wortman J."/>
            <person name="Nusbaum C."/>
            <person name="Birren B."/>
        </authorList>
    </citation>
    <scope>NUCLEOTIDE SEQUENCE</scope>
    <source>
        <strain evidence="2">IND107</strain>
    </source>
</reference>
<dbReference type="GeneID" id="91993257"/>
<feature type="region of interest" description="Disordered" evidence="1">
    <location>
        <begin position="1"/>
        <end position="40"/>
    </location>
</feature>
<dbReference type="EMBL" id="ATAM02000013">
    <property type="protein sequence ID" value="KAL0240604.1"/>
    <property type="molecule type" value="Genomic_DNA"/>
</dbReference>
<keyword evidence="3" id="KW-1185">Reference proteome</keyword>
<organism evidence="2 3">
    <name type="scientific">Cryptococcus tetragattii IND107</name>
    <dbReference type="NCBI Taxonomy" id="1296105"/>
    <lineage>
        <taxon>Eukaryota</taxon>
        <taxon>Fungi</taxon>
        <taxon>Dikarya</taxon>
        <taxon>Basidiomycota</taxon>
        <taxon>Agaricomycotina</taxon>
        <taxon>Tremellomycetes</taxon>
        <taxon>Tremellales</taxon>
        <taxon>Cryptococcaceae</taxon>
        <taxon>Cryptococcus</taxon>
        <taxon>Cryptococcus gattii species complex</taxon>
    </lineage>
</organism>
<dbReference type="RefSeq" id="XP_066611103.1">
    <property type="nucleotide sequence ID" value="XM_066760831.1"/>
</dbReference>
<name>A0ABR3BMC3_9TREE</name>